<evidence type="ECO:0000313" key="1">
    <source>
        <dbReference type="EMBL" id="GAK57848.1"/>
    </source>
</evidence>
<dbReference type="EMBL" id="DF820466">
    <property type="protein sequence ID" value="GAK57848.1"/>
    <property type="molecule type" value="Genomic_DNA"/>
</dbReference>
<keyword evidence="2" id="KW-1185">Reference proteome</keyword>
<dbReference type="InterPro" id="IPR023214">
    <property type="entry name" value="HAD_sf"/>
</dbReference>
<dbReference type="NCBIfam" id="TIGR01509">
    <property type="entry name" value="HAD-SF-IA-v3"/>
    <property type="match status" value="1"/>
</dbReference>
<dbReference type="InterPro" id="IPR036412">
    <property type="entry name" value="HAD-like_sf"/>
</dbReference>
<dbReference type="Pfam" id="PF00702">
    <property type="entry name" value="Hydrolase"/>
    <property type="match status" value="1"/>
</dbReference>
<dbReference type="InterPro" id="IPR006439">
    <property type="entry name" value="HAD-SF_hydro_IA"/>
</dbReference>
<dbReference type="Gene3D" id="3.40.50.1000">
    <property type="entry name" value="HAD superfamily/HAD-like"/>
    <property type="match status" value="1"/>
</dbReference>
<organism evidence="1">
    <name type="scientific">Vecturithrix granuli</name>
    <dbReference type="NCBI Taxonomy" id="1499967"/>
    <lineage>
        <taxon>Bacteria</taxon>
        <taxon>Candidatus Moduliflexota</taxon>
        <taxon>Candidatus Vecturitrichia</taxon>
        <taxon>Candidatus Vecturitrichales</taxon>
        <taxon>Candidatus Vecturitrichaceae</taxon>
        <taxon>Candidatus Vecturithrix</taxon>
    </lineage>
</organism>
<dbReference type="PANTHER" id="PTHR43611:SF3">
    <property type="entry name" value="FLAVIN MONONUCLEOTIDE HYDROLASE 1, CHLOROPLATIC"/>
    <property type="match status" value="1"/>
</dbReference>
<dbReference type="eggNOG" id="COG1011">
    <property type="taxonomic scope" value="Bacteria"/>
</dbReference>
<dbReference type="STRING" id="1499967.U27_04820"/>
<dbReference type="SUPFAM" id="SSF56784">
    <property type="entry name" value="HAD-like"/>
    <property type="match status" value="1"/>
</dbReference>
<reference evidence="1" key="1">
    <citation type="journal article" date="2015" name="PeerJ">
        <title>First genomic representation of candidate bacterial phylum KSB3 points to enhanced environmental sensing as a trigger of wastewater bulking.</title>
        <authorList>
            <person name="Sekiguchi Y."/>
            <person name="Ohashi A."/>
            <person name="Parks D.H."/>
            <person name="Yamauchi T."/>
            <person name="Tyson G.W."/>
            <person name="Hugenholtz P."/>
        </authorList>
    </citation>
    <scope>NUCLEOTIDE SEQUENCE [LARGE SCALE GENOMIC DNA]</scope>
</reference>
<accession>A0A081BZU3</accession>
<dbReference type="CDD" id="cd02603">
    <property type="entry name" value="HAD_sEH-N_like"/>
    <property type="match status" value="1"/>
</dbReference>
<sequence>MISTIFFDIGNVLVGFDHNRIWQRLADFSPYSPQEIQQLIQKTRLMPLHETGKLSPQQLFHAFQQHVQLDAALSYQRFSLLWADIFWENPPMIELAEQLRARYTLGLLSNTGEIHWNWLVSRFAIFRRIDLRILSFQVGCMKPDPQIFHEAIRQAHVQPEQCAYLDDIPTYIEASRKIGMHGIHVQSPEQVREECRALRIAL</sequence>
<dbReference type="HOGENOM" id="CLU_045011_9_5_0"/>
<dbReference type="Proteomes" id="UP000030661">
    <property type="component" value="Unassembled WGS sequence"/>
</dbReference>
<dbReference type="PRINTS" id="PR00413">
    <property type="entry name" value="HADHALOGNASE"/>
</dbReference>
<name>A0A081BZU3_VECG1</name>
<dbReference type="GO" id="GO:0016787">
    <property type="term" value="F:hydrolase activity"/>
    <property type="evidence" value="ECO:0007669"/>
    <property type="project" value="UniProtKB-KW"/>
</dbReference>
<gene>
    <name evidence="1" type="ORF">U27_04820</name>
</gene>
<keyword evidence="1" id="KW-0378">Hydrolase</keyword>
<evidence type="ECO:0000313" key="2">
    <source>
        <dbReference type="Proteomes" id="UP000030661"/>
    </source>
</evidence>
<dbReference type="Gene3D" id="1.10.150.240">
    <property type="entry name" value="Putative phosphatase, domain 2"/>
    <property type="match status" value="1"/>
</dbReference>
<protein>
    <submittedName>
        <fullName evidence="1">HAD-superfamily hydrolase, subfamily IA, variant 3</fullName>
    </submittedName>
</protein>
<dbReference type="PANTHER" id="PTHR43611">
    <property type="entry name" value="ALPHA-D-GLUCOSE 1-PHOSPHATE PHOSPHATASE"/>
    <property type="match status" value="1"/>
</dbReference>
<dbReference type="InterPro" id="IPR023198">
    <property type="entry name" value="PGP-like_dom2"/>
</dbReference>
<dbReference type="AlphaFoldDB" id="A0A081BZU3"/>
<dbReference type="SFLD" id="SFLDS00003">
    <property type="entry name" value="Haloacid_Dehalogenase"/>
    <property type="match status" value="1"/>
</dbReference>
<dbReference type="SFLD" id="SFLDG01129">
    <property type="entry name" value="C1.5:_HAD__Beta-PGM__Phosphata"/>
    <property type="match status" value="1"/>
</dbReference>
<proteinExistence type="predicted"/>